<dbReference type="AlphaFoldDB" id="A0AAQ1MCM5"/>
<reference evidence="1 4" key="3">
    <citation type="journal article" date="2019" name="Nat. Med.">
        <title>A library of human gut bacterial isolates paired with longitudinal multiomics data enables mechanistic microbiome research.</title>
        <authorList>
            <person name="Poyet M."/>
            <person name="Groussin M."/>
            <person name="Gibbons S.M."/>
            <person name="Avila-Pacheco J."/>
            <person name="Jiang X."/>
            <person name="Kearney S.M."/>
            <person name="Perrotta A.R."/>
            <person name="Berdy B."/>
            <person name="Zhao S."/>
            <person name="Lieberman T.D."/>
            <person name="Swanson P.K."/>
            <person name="Smith M."/>
            <person name="Roesemann S."/>
            <person name="Alexander J.E."/>
            <person name="Rich S.A."/>
            <person name="Livny J."/>
            <person name="Vlamakis H."/>
            <person name="Clish C."/>
            <person name="Bullock K."/>
            <person name="Deik A."/>
            <person name="Scott J."/>
            <person name="Pierce K.A."/>
            <person name="Xavier R.J."/>
            <person name="Alm E.J."/>
        </authorList>
    </citation>
    <scope>NUCLEOTIDE SEQUENCE [LARGE SCALE GENOMIC DNA]</scope>
    <source>
        <strain evidence="1 4">BIOML-A2</strain>
    </source>
</reference>
<evidence type="ECO:0000313" key="1">
    <source>
        <dbReference type="EMBL" id="MZL69981.1"/>
    </source>
</evidence>
<dbReference type="InterPro" id="IPR003787">
    <property type="entry name" value="Sulphur_relay_DsrE/F-like"/>
</dbReference>
<gene>
    <name evidence="1" type="ORF">GT747_09475</name>
    <name evidence="2" type="ORF">SAMN05444424_1104</name>
</gene>
<proteinExistence type="predicted"/>
<evidence type="ECO:0000313" key="3">
    <source>
        <dbReference type="Proteomes" id="UP000184089"/>
    </source>
</evidence>
<comment type="caution">
    <text evidence="2">The sequence shown here is derived from an EMBL/GenBank/DDBJ whole genome shotgun (WGS) entry which is preliminary data.</text>
</comment>
<dbReference type="Proteomes" id="UP000184089">
    <property type="component" value="Unassembled WGS sequence"/>
</dbReference>
<dbReference type="Proteomes" id="UP000474718">
    <property type="component" value="Unassembled WGS sequence"/>
</dbReference>
<dbReference type="InterPro" id="IPR027396">
    <property type="entry name" value="DsrEFH-like"/>
</dbReference>
<evidence type="ECO:0008006" key="5">
    <source>
        <dbReference type="Google" id="ProtNLM"/>
    </source>
</evidence>
<sequence>MRTIFHVSDSSKWELAIKNAIHMLNYGRDTKTDIVIEFMVNGPAVNPLNLHDETGEPVRAALQDLVKRGVNVAVSQNTLNHLGLGVKDIPSYAVVVLATALELTRRQGEGYAYIRP</sequence>
<dbReference type="EMBL" id="WWVX01000006">
    <property type="protein sequence ID" value="MZL69981.1"/>
    <property type="molecule type" value="Genomic_DNA"/>
</dbReference>
<reference evidence="2" key="2">
    <citation type="submission" date="2016-11" db="EMBL/GenBank/DDBJ databases">
        <authorList>
            <person name="Varghese N."/>
            <person name="Submissions S."/>
        </authorList>
    </citation>
    <scope>NUCLEOTIDE SEQUENCE</scope>
    <source>
        <strain evidence="2">DSM 4029</strain>
    </source>
</reference>
<protein>
    <recommendedName>
        <fullName evidence="5">DsrE family protein</fullName>
    </recommendedName>
</protein>
<dbReference type="RefSeq" id="WP_021660098.1">
    <property type="nucleotide sequence ID" value="NZ_FQVY01000002.1"/>
</dbReference>
<name>A0AAQ1MCM5_9FIRM</name>
<dbReference type="PANTHER" id="PTHR37691:SF1">
    <property type="entry name" value="BLR3518 PROTEIN"/>
    <property type="match status" value="1"/>
</dbReference>
<reference evidence="3" key="1">
    <citation type="submission" date="2016-11" db="EMBL/GenBank/DDBJ databases">
        <authorList>
            <person name="Jaros S."/>
            <person name="Januszkiewicz K."/>
            <person name="Wedrychowicz H."/>
        </authorList>
    </citation>
    <scope>NUCLEOTIDE SEQUENCE [LARGE SCALE GENOMIC DNA]</scope>
    <source>
        <strain evidence="3">DSM 4029</strain>
    </source>
</reference>
<dbReference type="PANTHER" id="PTHR37691">
    <property type="entry name" value="BLR3518 PROTEIN"/>
    <property type="match status" value="1"/>
</dbReference>
<dbReference type="Gene3D" id="3.40.1260.10">
    <property type="entry name" value="DsrEFH-like"/>
    <property type="match status" value="1"/>
</dbReference>
<organism evidence="2 3">
    <name type="scientific">Bittarella massiliensis</name>
    <name type="common">ex Durand et al. 2017</name>
    <dbReference type="NCBI Taxonomy" id="1720313"/>
    <lineage>
        <taxon>Bacteria</taxon>
        <taxon>Bacillati</taxon>
        <taxon>Bacillota</taxon>
        <taxon>Clostridia</taxon>
        <taxon>Eubacteriales</taxon>
        <taxon>Oscillospiraceae</taxon>
        <taxon>Bittarella (ex Durand et al. 2017)</taxon>
    </lineage>
</organism>
<accession>A0AAQ1MCM5</accession>
<dbReference type="SUPFAM" id="SSF75169">
    <property type="entry name" value="DsrEFH-like"/>
    <property type="match status" value="1"/>
</dbReference>
<keyword evidence="4" id="KW-1185">Reference proteome</keyword>
<evidence type="ECO:0000313" key="4">
    <source>
        <dbReference type="Proteomes" id="UP000474718"/>
    </source>
</evidence>
<evidence type="ECO:0000313" key="2">
    <source>
        <dbReference type="EMBL" id="SHG00125.1"/>
    </source>
</evidence>
<dbReference type="Pfam" id="PF02635">
    <property type="entry name" value="DsrE"/>
    <property type="match status" value="1"/>
</dbReference>
<dbReference type="EMBL" id="FQVY01000002">
    <property type="protein sequence ID" value="SHG00125.1"/>
    <property type="molecule type" value="Genomic_DNA"/>
</dbReference>